<organism evidence="2 3">
    <name type="scientific">Afipia carboxidovorans (strain ATCC 49405 / DSM 1227 / KCTC 32145 / OM5)</name>
    <name type="common">Oligotropha carboxidovorans</name>
    <dbReference type="NCBI Taxonomy" id="504832"/>
    <lineage>
        <taxon>Bacteria</taxon>
        <taxon>Pseudomonadati</taxon>
        <taxon>Pseudomonadota</taxon>
        <taxon>Alphaproteobacteria</taxon>
        <taxon>Hyphomicrobiales</taxon>
        <taxon>Nitrobacteraceae</taxon>
        <taxon>Afipia</taxon>
    </lineage>
</organism>
<dbReference type="InterPro" id="IPR001173">
    <property type="entry name" value="Glyco_trans_2-like"/>
</dbReference>
<dbReference type="STRING" id="504832.OCA5_c33860"/>
<keyword evidence="2" id="KW-0808">Transferase</keyword>
<protein>
    <submittedName>
        <fullName evidence="2">Glycosyl transferase</fullName>
    </submittedName>
</protein>
<dbReference type="EMBL" id="CP002826">
    <property type="protein sequence ID" value="AEI08059.1"/>
    <property type="molecule type" value="Genomic_DNA"/>
</dbReference>
<dbReference type="KEGG" id="oca:OCAR_4558"/>
<dbReference type="Proteomes" id="UP000007730">
    <property type="component" value="Chromosome"/>
</dbReference>
<accession>B6JCX3</accession>
<evidence type="ECO:0000313" key="2">
    <source>
        <dbReference type="EMBL" id="AEI08059.1"/>
    </source>
</evidence>
<dbReference type="RefSeq" id="WP_012561734.1">
    <property type="nucleotide sequence ID" value="NC_011386.1"/>
</dbReference>
<dbReference type="InterPro" id="IPR029044">
    <property type="entry name" value="Nucleotide-diphossugar_trans"/>
</dbReference>
<reference evidence="2 3" key="1">
    <citation type="journal article" date="2011" name="J. Bacteriol.">
        <title>Complete genome sequences of the chemolithoautotrophic Oligotropha carboxidovorans strains OM4 and OM5.</title>
        <authorList>
            <person name="Volland S."/>
            <person name="Rachinger M."/>
            <person name="Strittmatter A."/>
            <person name="Daniel R."/>
            <person name="Gottschalk G."/>
            <person name="Meyer O."/>
        </authorList>
    </citation>
    <scope>NUCLEOTIDE SEQUENCE [LARGE SCALE GENOMIC DNA]</scope>
    <source>
        <strain evidence="3">ATCC 49405 / DSM 1227 / KCTC 32145 / OM5</strain>
    </source>
</reference>
<dbReference type="Pfam" id="PF00535">
    <property type="entry name" value="Glycos_transf_2"/>
    <property type="match status" value="1"/>
</dbReference>
<dbReference type="HOGENOM" id="CLU_025996_0_4_5"/>
<dbReference type="CAZy" id="GT2">
    <property type="family name" value="Glycosyltransferase Family 2"/>
</dbReference>
<dbReference type="AlphaFoldDB" id="B6JCX3"/>
<dbReference type="InterPro" id="IPR050834">
    <property type="entry name" value="Glycosyltransf_2"/>
</dbReference>
<proteinExistence type="predicted"/>
<keyword evidence="3" id="KW-1185">Reference proteome</keyword>
<dbReference type="Gene3D" id="3.90.550.10">
    <property type="entry name" value="Spore Coat Polysaccharide Biosynthesis Protein SpsA, Chain A"/>
    <property type="match status" value="1"/>
</dbReference>
<dbReference type="PANTHER" id="PTHR43685:SF11">
    <property type="entry name" value="GLYCOSYLTRANSFERASE TAGX-RELATED"/>
    <property type="match status" value="1"/>
</dbReference>
<evidence type="ECO:0000259" key="1">
    <source>
        <dbReference type="Pfam" id="PF00535"/>
    </source>
</evidence>
<gene>
    <name evidence="2" type="ordered locus">OCA5_c33860</name>
</gene>
<dbReference type="eggNOG" id="COG1216">
    <property type="taxonomic scope" value="Bacteria"/>
</dbReference>
<sequence length="374" mass="41928">MPVASVPTVSVIMPSYNHARFIPSAITSILDQTFFDLELIIVDDGSADDSVDVIKTFVDSRIRTVFSETNQGAAAATNKAVSLARGTYVALCNSDDRWAKNKLDVQLSIFKNQPDLAAVFSDVAWIDSQGAPLDPSNPSFSNVFQQENRNRHQWLHDLLLGGNCLCHPSILIKRDALNHAGPYDNRFRQLPDLEKWIALVQFGEIFVSPEKLIEFRIHESNTSAANPDTNRRTVNEFRLIVRDAFYKMSADNFAASFGLKAPPLVSETHLKIEKALFLIAHRGAFEHFFREAGLDLMHELLASDDAQRLLSDKYGYNVNTFYSDMGASSPWIVDPKRSVGADIDLTTIPTRHLANQVMKRGLEFMEAKLKRSPK</sequence>
<dbReference type="KEGG" id="ocg:OCA5_c33860"/>
<dbReference type="PANTHER" id="PTHR43685">
    <property type="entry name" value="GLYCOSYLTRANSFERASE"/>
    <property type="match status" value="1"/>
</dbReference>
<evidence type="ECO:0000313" key="3">
    <source>
        <dbReference type="Proteomes" id="UP000007730"/>
    </source>
</evidence>
<dbReference type="OrthoDB" id="9802649at2"/>
<feature type="domain" description="Glycosyltransferase 2-like" evidence="1">
    <location>
        <begin position="10"/>
        <end position="166"/>
    </location>
</feature>
<dbReference type="SUPFAM" id="SSF53448">
    <property type="entry name" value="Nucleotide-diphospho-sugar transferases"/>
    <property type="match status" value="1"/>
</dbReference>
<dbReference type="GO" id="GO:0016740">
    <property type="term" value="F:transferase activity"/>
    <property type="evidence" value="ECO:0007669"/>
    <property type="project" value="UniProtKB-KW"/>
</dbReference>
<name>B6JCX3_AFIC5</name>